<comment type="caution">
    <text evidence="1">The sequence shown here is derived from an EMBL/GenBank/DDBJ whole genome shotgun (WGS) entry which is preliminary data.</text>
</comment>
<evidence type="ECO:0000313" key="2">
    <source>
        <dbReference type="Proteomes" id="UP001063166"/>
    </source>
</evidence>
<protein>
    <submittedName>
        <fullName evidence="1">Uncharacterized protein</fullName>
    </submittedName>
</protein>
<accession>A0A9P3UQ13</accession>
<proteinExistence type="predicted"/>
<reference evidence="1" key="1">
    <citation type="submission" date="2022-07" db="EMBL/GenBank/DDBJ databases">
        <title>The genome of Lyophyllum shimeji provides insight into the initial evolution of ectomycorrhizal fungal genome.</title>
        <authorList>
            <person name="Kobayashi Y."/>
            <person name="Shibata T."/>
            <person name="Hirakawa H."/>
            <person name="Shigenobu S."/>
            <person name="Nishiyama T."/>
            <person name="Yamada A."/>
            <person name="Hasebe M."/>
            <person name="Kawaguchi M."/>
        </authorList>
    </citation>
    <scope>NUCLEOTIDE SEQUENCE</scope>
    <source>
        <strain evidence="1">AT787</strain>
    </source>
</reference>
<organism evidence="1 2">
    <name type="scientific">Lyophyllum shimeji</name>
    <name type="common">Hon-shimeji</name>
    <name type="synonym">Tricholoma shimeji</name>
    <dbReference type="NCBI Taxonomy" id="47721"/>
    <lineage>
        <taxon>Eukaryota</taxon>
        <taxon>Fungi</taxon>
        <taxon>Dikarya</taxon>
        <taxon>Basidiomycota</taxon>
        <taxon>Agaricomycotina</taxon>
        <taxon>Agaricomycetes</taxon>
        <taxon>Agaricomycetidae</taxon>
        <taxon>Agaricales</taxon>
        <taxon>Tricholomatineae</taxon>
        <taxon>Lyophyllaceae</taxon>
        <taxon>Lyophyllum</taxon>
    </lineage>
</organism>
<dbReference type="AlphaFoldDB" id="A0A9P3UQ13"/>
<dbReference type="Proteomes" id="UP001063166">
    <property type="component" value="Unassembled WGS sequence"/>
</dbReference>
<dbReference type="EMBL" id="BRPK01000009">
    <property type="protein sequence ID" value="GLB40812.1"/>
    <property type="molecule type" value="Genomic_DNA"/>
</dbReference>
<sequence>MSPDIILVDSTGAPAPPVPSSALWFGHAWCHTPFHTLTQLHDTATSLTLFRGKDLARKKACGLPFEEHSQRDGSEAGESSTVAQRGEGSVQLVFLRHENLVDLPDFHATAADPGGAETICTEVAGCSHAAPRSEVAAWIREARDDVPYHTRRSSDDAAALMTSHAVLASTSS</sequence>
<keyword evidence="2" id="KW-1185">Reference proteome</keyword>
<gene>
    <name evidence="1" type="ORF">LshimejAT787_0900270</name>
</gene>
<name>A0A9P3UQ13_LYOSH</name>
<evidence type="ECO:0000313" key="1">
    <source>
        <dbReference type="EMBL" id="GLB40812.1"/>
    </source>
</evidence>